<evidence type="ECO:0000313" key="1">
    <source>
        <dbReference type="EMBL" id="CAK0897603.1"/>
    </source>
</evidence>
<reference evidence="1" key="1">
    <citation type="submission" date="2023-10" db="EMBL/GenBank/DDBJ databases">
        <authorList>
            <person name="Chen Y."/>
            <person name="Shah S."/>
            <person name="Dougan E. K."/>
            <person name="Thang M."/>
            <person name="Chan C."/>
        </authorList>
    </citation>
    <scope>NUCLEOTIDE SEQUENCE [LARGE SCALE GENOMIC DNA]</scope>
</reference>
<organism evidence="1 2">
    <name type="scientific">Prorocentrum cordatum</name>
    <dbReference type="NCBI Taxonomy" id="2364126"/>
    <lineage>
        <taxon>Eukaryota</taxon>
        <taxon>Sar</taxon>
        <taxon>Alveolata</taxon>
        <taxon>Dinophyceae</taxon>
        <taxon>Prorocentrales</taxon>
        <taxon>Prorocentraceae</taxon>
        <taxon>Prorocentrum</taxon>
    </lineage>
</organism>
<accession>A0ABN9XGV2</accession>
<protein>
    <recommendedName>
        <fullName evidence="3">Secreted protein</fullName>
    </recommendedName>
</protein>
<comment type="caution">
    <text evidence="1">The sequence shown here is derived from an EMBL/GenBank/DDBJ whole genome shotgun (WGS) entry which is preliminary data.</text>
</comment>
<evidence type="ECO:0008006" key="3">
    <source>
        <dbReference type="Google" id="ProtNLM"/>
    </source>
</evidence>
<proteinExistence type="predicted"/>
<dbReference type="Proteomes" id="UP001189429">
    <property type="component" value="Unassembled WGS sequence"/>
</dbReference>
<sequence>MQAWQSLPLGKMLGRQLLRQLLECTFILQMLACRFLQQMLECKFLGVLQQMLRCKFLQQTWERKFLQQMLACMFFSADVGRHVSGSASTGVGMQVSSANVRLQVSSAE</sequence>
<dbReference type="EMBL" id="CAUYUJ010020360">
    <property type="protein sequence ID" value="CAK0897603.1"/>
    <property type="molecule type" value="Genomic_DNA"/>
</dbReference>
<name>A0ABN9XGV2_9DINO</name>
<evidence type="ECO:0000313" key="2">
    <source>
        <dbReference type="Proteomes" id="UP001189429"/>
    </source>
</evidence>
<keyword evidence="2" id="KW-1185">Reference proteome</keyword>
<gene>
    <name evidence="1" type="ORF">PCOR1329_LOCUS75745</name>
</gene>